<dbReference type="Gene3D" id="2.30.130.10">
    <property type="entry name" value="PUA domain"/>
    <property type="match status" value="1"/>
</dbReference>
<dbReference type="InterPro" id="IPR020103">
    <property type="entry name" value="PsdUridine_synth_cat_dom_sf"/>
</dbReference>
<evidence type="ECO:0000256" key="1">
    <source>
        <dbReference type="ARBA" id="ARBA00000385"/>
    </source>
</evidence>
<dbReference type="InterPro" id="IPR014780">
    <property type="entry name" value="tRNA_psdUridine_synth_TruB"/>
</dbReference>
<keyword evidence="3 5" id="KW-0819">tRNA processing</keyword>
<sequence length="309" mass="34743">MNNIINLYKPSGPTSFDMVRSVRRLLQVKKVGHIGTLDPMAEGVLPLCMGQSTRVIQFLTPLTKVYRATLTLGTSTDTQDAQGVVLESRDPSAVSETDLTRLLLQYVGPQKQVPPMYSAKKKNGIPLYKLARNGITIDRKPVDIKIYAIEFIEKIGQRVHFRVHCSAGTYVRTLCHDIGETLGCGAHMSHLIREKVGEFDLESSLTLEELELAKEQGNLSTKLLQTETALDFMPEIQVYPDRVQSIAHGRALSKAWVRQSPNRFGPGMNFRVTNEDNRLVAIVEPLVDQDRFLRMEPDDIAFKLKRVLI</sequence>
<dbReference type="InterPro" id="IPR032819">
    <property type="entry name" value="TruB_C"/>
</dbReference>
<organism evidence="8 9">
    <name type="scientific">Nitrospina watsonii</name>
    <dbReference type="NCBI Taxonomy" id="1323948"/>
    <lineage>
        <taxon>Bacteria</taxon>
        <taxon>Pseudomonadati</taxon>
        <taxon>Nitrospinota/Tectimicrobiota group</taxon>
        <taxon>Nitrospinota</taxon>
        <taxon>Nitrospinia</taxon>
        <taxon>Nitrospinales</taxon>
        <taxon>Nitrospinaceae</taxon>
        <taxon>Nitrospina</taxon>
    </lineage>
</organism>
<evidence type="ECO:0000256" key="4">
    <source>
        <dbReference type="ARBA" id="ARBA00023235"/>
    </source>
</evidence>
<proteinExistence type="inferred from homology"/>
<dbReference type="GO" id="GO:0160148">
    <property type="term" value="F:tRNA pseudouridine(55) synthase activity"/>
    <property type="evidence" value="ECO:0007669"/>
    <property type="project" value="UniProtKB-EC"/>
</dbReference>
<evidence type="ECO:0000259" key="7">
    <source>
        <dbReference type="Pfam" id="PF16198"/>
    </source>
</evidence>
<comment type="catalytic activity">
    <reaction evidence="1 5">
        <text>uridine(55) in tRNA = pseudouridine(55) in tRNA</text>
        <dbReference type="Rhea" id="RHEA:42532"/>
        <dbReference type="Rhea" id="RHEA-COMP:10101"/>
        <dbReference type="Rhea" id="RHEA-COMP:10102"/>
        <dbReference type="ChEBI" id="CHEBI:65314"/>
        <dbReference type="ChEBI" id="CHEBI:65315"/>
        <dbReference type="EC" id="5.4.99.25"/>
    </reaction>
</comment>
<comment type="similarity">
    <text evidence="2 5">Belongs to the pseudouridine synthase TruB family. Type 1 subfamily.</text>
</comment>
<feature type="domain" description="tRNA pseudouridylate synthase B C-terminal" evidence="7">
    <location>
        <begin position="172"/>
        <end position="229"/>
    </location>
</feature>
<keyword evidence="9" id="KW-1185">Reference proteome</keyword>
<dbReference type="CDD" id="cd02573">
    <property type="entry name" value="PseudoU_synth_EcTruB"/>
    <property type="match status" value="1"/>
</dbReference>
<keyword evidence="4 5" id="KW-0413">Isomerase</keyword>
<dbReference type="EC" id="5.4.99.25" evidence="5"/>
<dbReference type="HAMAP" id="MF_01080">
    <property type="entry name" value="TruB_bact"/>
    <property type="match status" value="1"/>
</dbReference>
<dbReference type="PANTHER" id="PTHR13767:SF2">
    <property type="entry name" value="PSEUDOURIDYLATE SYNTHASE TRUB1"/>
    <property type="match status" value="1"/>
</dbReference>
<evidence type="ECO:0000256" key="3">
    <source>
        <dbReference type="ARBA" id="ARBA00022694"/>
    </source>
</evidence>
<evidence type="ECO:0000256" key="5">
    <source>
        <dbReference type="HAMAP-Rule" id="MF_01080"/>
    </source>
</evidence>
<dbReference type="Proteomes" id="UP001157733">
    <property type="component" value="Chromosome"/>
</dbReference>
<name>A0ABN8VVW9_9BACT</name>
<dbReference type="InterPro" id="IPR002501">
    <property type="entry name" value="PsdUridine_synth_N"/>
</dbReference>
<evidence type="ECO:0000313" key="9">
    <source>
        <dbReference type="Proteomes" id="UP001157733"/>
    </source>
</evidence>
<gene>
    <name evidence="5 8" type="primary">truB</name>
    <name evidence="8" type="ORF">NSPWAT_1061</name>
</gene>
<dbReference type="RefSeq" id="WP_282010835.1">
    <property type="nucleotide sequence ID" value="NZ_OX336137.1"/>
</dbReference>
<dbReference type="SUPFAM" id="SSF55120">
    <property type="entry name" value="Pseudouridine synthase"/>
    <property type="match status" value="1"/>
</dbReference>
<dbReference type="InterPro" id="IPR036974">
    <property type="entry name" value="PUA_sf"/>
</dbReference>
<reference evidence="8 9" key="1">
    <citation type="submission" date="2022-09" db="EMBL/GenBank/DDBJ databases">
        <authorList>
            <person name="Kop L."/>
        </authorList>
    </citation>
    <scope>NUCLEOTIDE SEQUENCE [LARGE SCALE GENOMIC DNA]</scope>
    <source>
        <strain evidence="8 9">347</strain>
    </source>
</reference>
<dbReference type="Gene3D" id="3.30.2350.10">
    <property type="entry name" value="Pseudouridine synthase"/>
    <property type="match status" value="1"/>
</dbReference>
<evidence type="ECO:0000313" key="8">
    <source>
        <dbReference type="EMBL" id="CAI2717920.1"/>
    </source>
</evidence>
<accession>A0ABN8VVW9</accession>
<comment type="function">
    <text evidence="5">Responsible for synthesis of pseudouridine from uracil-55 in the psi GC loop of transfer RNAs.</text>
</comment>
<dbReference type="Pfam" id="PF16198">
    <property type="entry name" value="TruB_C_2"/>
    <property type="match status" value="1"/>
</dbReference>
<dbReference type="PANTHER" id="PTHR13767">
    <property type="entry name" value="TRNA-PSEUDOURIDINE SYNTHASE"/>
    <property type="match status" value="1"/>
</dbReference>
<evidence type="ECO:0000256" key="2">
    <source>
        <dbReference type="ARBA" id="ARBA00005642"/>
    </source>
</evidence>
<protein>
    <recommendedName>
        <fullName evidence="5">tRNA pseudouridine synthase B</fullName>
        <ecNumber evidence="5">5.4.99.25</ecNumber>
    </recommendedName>
    <alternativeName>
        <fullName evidence="5">tRNA pseudouridine(55) synthase</fullName>
        <shortName evidence="5">Psi55 synthase</shortName>
    </alternativeName>
    <alternativeName>
        <fullName evidence="5">tRNA pseudouridylate synthase</fullName>
    </alternativeName>
    <alternativeName>
        <fullName evidence="5">tRNA-uridine isomerase</fullName>
    </alternativeName>
</protein>
<dbReference type="Pfam" id="PF01509">
    <property type="entry name" value="TruB_N"/>
    <property type="match status" value="1"/>
</dbReference>
<feature type="domain" description="Pseudouridine synthase II N-terminal" evidence="6">
    <location>
        <begin position="23"/>
        <end position="171"/>
    </location>
</feature>
<evidence type="ECO:0000259" key="6">
    <source>
        <dbReference type="Pfam" id="PF01509"/>
    </source>
</evidence>
<dbReference type="NCBIfam" id="TIGR00431">
    <property type="entry name" value="TruB"/>
    <property type="match status" value="1"/>
</dbReference>
<dbReference type="EMBL" id="OX336137">
    <property type="protein sequence ID" value="CAI2717920.1"/>
    <property type="molecule type" value="Genomic_DNA"/>
</dbReference>
<feature type="active site" description="Nucleophile" evidence="5">
    <location>
        <position position="38"/>
    </location>
</feature>